<evidence type="ECO:0000313" key="2">
    <source>
        <dbReference type="Proteomes" id="UP001066276"/>
    </source>
</evidence>
<dbReference type="EMBL" id="JANPWB010000011">
    <property type="protein sequence ID" value="KAJ1132004.1"/>
    <property type="molecule type" value="Genomic_DNA"/>
</dbReference>
<reference evidence="1" key="1">
    <citation type="journal article" date="2022" name="bioRxiv">
        <title>Sequencing and chromosome-scale assembly of the giantPleurodeles waltlgenome.</title>
        <authorList>
            <person name="Brown T."/>
            <person name="Elewa A."/>
            <person name="Iarovenko S."/>
            <person name="Subramanian E."/>
            <person name="Araus A.J."/>
            <person name="Petzold A."/>
            <person name="Susuki M."/>
            <person name="Suzuki K.-i.T."/>
            <person name="Hayashi T."/>
            <person name="Toyoda A."/>
            <person name="Oliveira C."/>
            <person name="Osipova E."/>
            <person name="Leigh N.D."/>
            <person name="Simon A."/>
            <person name="Yun M.H."/>
        </authorList>
    </citation>
    <scope>NUCLEOTIDE SEQUENCE</scope>
    <source>
        <strain evidence="1">20211129_DDA</strain>
        <tissue evidence="1">Liver</tissue>
    </source>
</reference>
<gene>
    <name evidence="1" type="ORF">NDU88_010334</name>
</gene>
<evidence type="ECO:0000313" key="1">
    <source>
        <dbReference type="EMBL" id="KAJ1132004.1"/>
    </source>
</evidence>
<proteinExistence type="predicted"/>
<protein>
    <submittedName>
        <fullName evidence="1">Uncharacterized protein</fullName>
    </submittedName>
</protein>
<name>A0AAV7PYI5_PLEWA</name>
<keyword evidence="2" id="KW-1185">Reference proteome</keyword>
<organism evidence="1 2">
    <name type="scientific">Pleurodeles waltl</name>
    <name type="common">Iberian ribbed newt</name>
    <dbReference type="NCBI Taxonomy" id="8319"/>
    <lineage>
        <taxon>Eukaryota</taxon>
        <taxon>Metazoa</taxon>
        <taxon>Chordata</taxon>
        <taxon>Craniata</taxon>
        <taxon>Vertebrata</taxon>
        <taxon>Euteleostomi</taxon>
        <taxon>Amphibia</taxon>
        <taxon>Batrachia</taxon>
        <taxon>Caudata</taxon>
        <taxon>Salamandroidea</taxon>
        <taxon>Salamandridae</taxon>
        <taxon>Pleurodelinae</taxon>
        <taxon>Pleurodeles</taxon>
    </lineage>
</organism>
<dbReference type="AlphaFoldDB" id="A0AAV7PYI5"/>
<comment type="caution">
    <text evidence="1">The sequence shown here is derived from an EMBL/GenBank/DDBJ whole genome shotgun (WGS) entry which is preliminary data.</text>
</comment>
<sequence length="129" mass="14368">MDKVPTPSLSCQVSDHQVSEFEPSGPGIPDRSVRTRWKNLGFADELAWNMYSIAVPGITPKLIEPTLVCSMAQAMGAGIVIVLLSSMVPGPQLLSSLRLWEDIVQYLPEPHINFCHWCTSFPNKRDFEP</sequence>
<accession>A0AAV7PYI5</accession>
<dbReference type="Proteomes" id="UP001066276">
    <property type="component" value="Chromosome 7"/>
</dbReference>